<dbReference type="EMBL" id="SKFH01000004">
    <property type="protein sequence ID" value="TCZ73916.1"/>
    <property type="molecule type" value="Genomic_DNA"/>
</dbReference>
<evidence type="ECO:0000256" key="4">
    <source>
        <dbReference type="ARBA" id="ARBA00023136"/>
    </source>
</evidence>
<organism evidence="7 8">
    <name type="scientific">Flaviaesturariibacter aridisoli</name>
    <dbReference type="NCBI Taxonomy" id="2545761"/>
    <lineage>
        <taxon>Bacteria</taxon>
        <taxon>Pseudomonadati</taxon>
        <taxon>Bacteroidota</taxon>
        <taxon>Chitinophagia</taxon>
        <taxon>Chitinophagales</taxon>
        <taxon>Chitinophagaceae</taxon>
        <taxon>Flaviaestuariibacter</taxon>
    </lineage>
</organism>
<dbReference type="InterPro" id="IPR006603">
    <property type="entry name" value="PQ-loop_rpt"/>
</dbReference>
<dbReference type="AlphaFoldDB" id="A0A4R4E366"/>
<dbReference type="OrthoDB" id="122062at2"/>
<name>A0A4R4E366_9BACT</name>
<feature type="transmembrane region" description="Helical" evidence="6">
    <location>
        <begin position="39"/>
        <end position="56"/>
    </location>
</feature>
<gene>
    <name evidence="7" type="ORF">E0486_04345</name>
</gene>
<evidence type="ECO:0000313" key="7">
    <source>
        <dbReference type="EMBL" id="TCZ73916.1"/>
    </source>
</evidence>
<comment type="subcellular location">
    <subcellularLocation>
        <location evidence="1">Membrane</location>
        <topology evidence="1">Multi-pass membrane protein</topology>
    </subcellularLocation>
</comment>
<dbReference type="RefSeq" id="WP_131850916.1">
    <property type="nucleotide sequence ID" value="NZ_SKFH01000004.1"/>
</dbReference>
<dbReference type="Pfam" id="PF04193">
    <property type="entry name" value="PQ-loop"/>
    <property type="match status" value="1"/>
</dbReference>
<evidence type="ECO:0000256" key="6">
    <source>
        <dbReference type="SAM" id="Phobius"/>
    </source>
</evidence>
<dbReference type="Gene3D" id="1.20.1280.290">
    <property type="match status" value="1"/>
</dbReference>
<feature type="region of interest" description="Disordered" evidence="5">
    <location>
        <begin position="87"/>
        <end position="108"/>
    </location>
</feature>
<evidence type="ECO:0000256" key="3">
    <source>
        <dbReference type="ARBA" id="ARBA00022989"/>
    </source>
</evidence>
<feature type="transmembrane region" description="Helical" evidence="6">
    <location>
        <begin position="6"/>
        <end position="27"/>
    </location>
</feature>
<reference evidence="7 8" key="1">
    <citation type="submission" date="2019-03" db="EMBL/GenBank/DDBJ databases">
        <authorList>
            <person name="Kim M.K.M."/>
        </authorList>
    </citation>
    <scope>NUCLEOTIDE SEQUENCE [LARGE SCALE GENOMIC DNA]</scope>
    <source>
        <strain evidence="7 8">17J68-15</strain>
    </source>
</reference>
<keyword evidence="8" id="KW-1185">Reference proteome</keyword>
<evidence type="ECO:0000256" key="2">
    <source>
        <dbReference type="ARBA" id="ARBA00022692"/>
    </source>
</evidence>
<evidence type="ECO:0008006" key="9">
    <source>
        <dbReference type="Google" id="ProtNLM"/>
    </source>
</evidence>
<dbReference type="NCBIfam" id="NF037968">
    <property type="entry name" value="SemiSWEET_2"/>
    <property type="match status" value="1"/>
</dbReference>
<dbReference type="Proteomes" id="UP000295164">
    <property type="component" value="Unassembled WGS sequence"/>
</dbReference>
<comment type="caution">
    <text evidence="7">The sequence shown here is derived from an EMBL/GenBank/DDBJ whole genome shotgun (WGS) entry which is preliminary data.</text>
</comment>
<accession>A0A4R4E366</accession>
<evidence type="ECO:0000313" key="8">
    <source>
        <dbReference type="Proteomes" id="UP000295164"/>
    </source>
</evidence>
<sequence length="108" mass="11826">MDTTQIVGIVAGILTASSLLPQVIKTLKEKKAAEVSKGMLLTLMGGVALWIVYGVLRKDLPIIVTNSFSLLVNIVMMGLRVKYGDKNKGAKDKQVSEPRREMEAKLVR</sequence>
<keyword evidence="3 6" id="KW-1133">Transmembrane helix</keyword>
<protein>
    <recommendedName>
        <fullName evidence="9">MtN3 and saliva related transmembrane protein</fullName>
    </recommendedName>
</protein>
<evidence type="ECO:0000256" key="1">
    <source>
        <dbReference type="ARBA" id="ARBA00004141"/>
    </source>
</evidence>
<dbReference type="GO" id="GO:0051119">
    <property type="term" value="F:sugar transmembrane transporter activity"/>
    <property type="evidence" value="ECO:0007669"/>
    <property type="project" value="InterPro"/>
</dbReference>
<dbReference type="InterPro" id="IPR047662">
    <property type="entry name" value="SemiSWEET"/>
</dbReference>
<dbReference type="GO" id="GO:0016020">
    <property type="term" value="C:membrane"/>
    <property type="evidence" value="ECO:0007669"/>
    <property type="project" value="UniProtKB-SubCell"/>
</dbReference>
<evidence type="ECO:0000256" key="5">
    <source>
        <dbReference type="SAM" id="MobiDB-lite"/>
    </source>
</evidence>
<keyword evidence="2 6" id="KW-0812">Transmembrane</keyword>
<proteinExistence type="predicted"/>
<keyword evidence="4 6" id="KW-0472">Membrane</keyword>